<comment type="caution">
    <text evidence="2">The sequence shown here is derived from an EMBL/GenBank/DDBJ whole genome shotgun (WGS) entry which is preliminary data.</text>
</comment>
<feature type="domain" description="Bacteriophage T5 Orf172 DNA-binding" evidence="1">
    <location>
        <begin position="28"/>
        <end position="120"/>
    </location>
</feature>
<dbReference type="SMART" id="SM00974">
    <property type="entry name" value="T5orf172"/>
    <property type="match status" value="1"/>
</dbReference>
<dbReference type="OrthoDB" id="5995845at2"/>
<evidence type="ECO:0000313" key="2">
    <source>
        <dbReference type="EMBL" id="TCO34725.1"/>
    </source>
</evidence>
<reference evidence="2 3" key="1">
    <citation type="journal article" date="2015" name="Stand. Genomic Sci.">
        <title>Genomic Encyclopedia of Bacterial and Archaeal Type Strains, Phase III: the genomes of soil and plant-associated and newly described type strains.</title>
        <authorList>
            <person name="Whitman W.B."/>
            <person name="Woyke T."/>
            <person name="Klenk H.P."/>
            <person name="Zhou Y."/>
            <person name="Lilburn T.G."/>
            <person name="Beck B.J."/>
            <person name="De Vos P."/>
            <person name="Vandamme P."/>
            <person name="Eisen J.A."/>
            <person name="Garrity G."/>
            <person name="Hugenholtz P."/>
            <person name="Kyrpides N.C."/>
        </authorList>
    </citation>
    <scope>NUCLEOTIDE SEQUENCE [LARGE SCALE GENOMIC DNA]</scope>
    <source>
        <strain evidence="2 3">A3</strain>
    </source>
</reference>
<dbReference type="EMBL" id="SLWQ01000017">
    <property type="protein sequence ID" value="TCO34725.1"/>
    <property type="molecule type" value="Genomic_DNA"/>
</dbReference>
<organism evidence="2 3">
    <name type="scientific">Dokdonella fugitiva</name>
    <dbReference type="NCBI Taxonomy" id="328517"/>
    <lineage>
        <taxon>Bacteria</taxon>
        <taxon>Pseudomonadati</taxon>
        <taxon>Pseudomonadota</taxon>
        <taxon>Gammaproteobacteria</taxon>
        <taxon>Lysobacterales</taxon>
        <taxon>Rhodanobacteraceae</taxon>
        <taxon>Dokdonella</taxon>
    </lineage>
</organism>
<accession>A0A4R2HXD5</accession>
<dbReference type="AlphaFoldDB" id="A0A4R2HXD5"/>
<dbReference type="Proteomes" id="UP000294862">
    <property type="component" value="Unassembled WGS sequence"/>
</dbReference>
<keyword evidence="3" id="KW-1185">Reference proteome</keyword>
<dbReference type="Pfam" id="PF13455">
    <property type="entry name" value="MUG113"/>
    <property type="match status" value="1"/>
</dbReference>
<protein>
    <submittedName>
        <fullName evidence="2">T5orf172 domain-containing protein</fullName>
    </submittedName>
</protein>
<dbReference type="InterPro" id="IPR018306">
    <property type="entry name" value="Phage_T5_Orf172_DNA-bd"/>
</dbReference>
<name>A0A4R2HXD5_9GAMM</name>
<proteinExistence type="predicted"/>
<evidence type="ECO:0000313" key="3">
    <source>
        <dbReference type="Proteomes" id="UP000294862"/>
    </source>
</evidence>
<gene>
    <name evidence="2" type="ORF">EV148_11714</name>
</gene>
<dbReference type="RefSeq" id="WP_132000253.1">
    <property type="nucleotide sequence ID" value="NZ_JACGXM010000021.1"/>
</dbReference>
<sequence>MDDALPAADPGAPLRLSRGRAFVYVLPVRDDTLFKIGFARDPLLRWRSLHPRCLRYFDFRTGALVETARVAQARAIERALLQRFAAYTAFAPLAVSSGAGGEHEWFRGVLEEATDAAAELASSQDFTLSRPIGAWLRAHFESRSDALFGWSARLLEAIETARAYDATGVEQRRLEYALRDTLDACRDAGLDVEACLPPQVVRWWREDAGTGATGPGADDR</sequence>
<evidence type="ECO:0000259" key="1">
    <source>
        <dbReference type="SMART" id="SM00974"/>
    </source>
</evidence>